<protein>
    <submittedName>
        <fullName evidence="1">Uncharacterized protein</fullName>
    </submittedName>
</protein>
<gene>
    <name evidence="1" type="ORF">GCM10007898_30510</name>
</gene>
<proteinExistence type="predicted"/>
<organism evidence="1 2">
    <name type="scientific">Dyella flagellata</name>
    <dbReference type="NCBI Taxonomy" id="1867833"/>
    <lineage>
        <taxon>Bacteria</taxon>
        <taxon>Pseudomonadati</taxon>
        <taxon>Pseudomonadota</taxon>
        <taxon>Gammaproteobacteria</taxon>
        <taxon>Lysobacterales</taxon>
        <taxon>Rhodanobacteraceae</taxon>
        <taxon>Dyella</taxon>
    </lineage>
</organism>
<evidence type="ECO:0000313" key="2">
    <source>
        <dbReference type="Proteomes" id="UP001156627"/>
    </source>
</evidence>
<accession>A0ABQ5XCU9</accession>
<dbReference type="EMBL" id="BSOA01000035">
    <property type="protein sequence ID" value="GLQ89478.1"/>
    <property type="molecule type" value="Genomic_DNA"/>
</dbReference>
<dbReference type="Proteomes" id="UP001156627">
    <property type="component" value="Unassembled WGS sequence"/>
</dbReference>
<reference evidence="2" key="1">
    <citation type="journal article" date="2019" name="Int. J. Syst. Evol. Microbiol.">
        <title>The Global Catalogue of Microorganisms (GCM) 10K type strain sequencing project: providing services to taxonomists for standard genome sequencing and annotation.</title>
        <authorList>
            <consortium name="The Broad Institute Genomics Platform"/>
            <consortium name="The Broad Institute Genome Sequencing Center for Infectious Disease"/>
            <person name="Wu L."/>
            <person name="Ma J."/>
        </authorList>
    </citation>
    <scope>NUCLEOTIDE SEQUENCE [LARGE SCALE GENOMIC DNA]</scope>
    <source>
        <strain evidence="2">NBRC 111981</strain>
    </source>
</reference>
<dbReference type="RefSeq" id="WP_284332919.1">
    <property type="nucleotide sequence ID" value="NZ_BSOA01000035.1"/>
</dbReference>
<name>A0ABQ5XCU9_9GAMM</name>
<evidence type="ECO:0000313" key="1">
    <source>
        <dbReference type="EMBL" id="GLQ89478.1"/>
    </source>
</evidence>
<sequence>MNIKITQLTKRLPYAFAITILFISSSTLSRERVANVNYWHTTPKNIELTFKHAYIREEFTLKSFSSKKNKYGEIIDQLAFSFPSHDGTNKVNGLASFQIFYVNSSTCNPCTVERGPFTIDDNESHSRQEWDTRLRPLIEKMAAADRKALEIINGQLGSSLPPVNDNGSP</sequence>
<keyword evidence="2" id="KW-1185">Reference proteome</keyword>
<comment type="caution">
    <text evidence="1">The sequence shown here is derived from an EMBL/GenBank/DDBJ whole genome shotgun (WGS) entry which is preliminary data.</text>
</comment>